<gene>
    <name evidence="1" type="ORF">WKI58_22685</name>
</gene>
<dbReference type="EMBL" id="JBBKAI010000002">
    <property type="protein sequence ID" value="MEJ8659288.1"/>
    <property type="molecule type" value="Genomic_DNA"/>
</dbReference>
<name>A0ACC6QLI9_9ACTN</name>
<comment type="caution">
    <text evidence="1">The sequence shown here is derived from an EMBL/GenBank/DDBJ whole genome shotgun (WGS) entry which is preliminary data.</text>
</comment>
<proteinExistence type="predicted"/>
<reference evidence="1" key="1">
    <citation type="submission" date="2024-03" db="EMBL/GenBank/DDBJ databases">
        <title>Novel Streptomyces species of biotechnological and ecological value are a feature of Machair soil.</title>
        <authorList>
            <person name="Prole J.R."/>
            <person name="Goodfellow M."/>
            <person name="Allenby N."/>
            <person name="Ward A.C."/>
        </authorList>
    </citation>
    <scope>NUCLEOTIDE SEQUENCE</scope>
    <source>
        <strain evidence="1">MS1.AVA.4</strain>
    </source>
</reference>
<dbReference type="Proteomes" id="UP001375539">
    <property type="component" value="Unassembled WGS sequence"/>
</dbReference>
<evidence type="ECO:0000313" key="1">
    <source>
        <dbReference type="EMBL" id="MEJ8659288.1"/>
    </source>
</evidence>
<keyword evidence="1" id="KW-0378">Hydrolase</keyword>
<organism evidence="1 2">
    <name type="scientific">Streptomyces pratisoli</name>
    <dbReference type="NCBI Taxonomy" id="3139917"/>
    <lineage>
        <taxon>Bacteria</taxon>
        <taxon>Bacillati</taxon>
        <taxon>Actinomycetota</taxon>
        <taxon>Actinomycetes</taxon>
        <taxon>Kitasatosporales</taxon>
        <taxon>Streptomycetaceae</taxon>
        <taxon>Streptomyces</taxon>
    </lineage>
</organism>
<evidence type="ECO:0000313" key="2">
    <source>
        <dbReference type="Proteomes" id="UP001375539"/>
    </source>
</evidence>
<sequence length="279" mass="29741">MTLSHDVAGHGPVVVLLHSSVCDRRMWDDQWKALTDAGHRVVRCDFRGFGDTPAEAVHPYRDADDVLALLDTLGVGRAALVGASFGGRVAVEIAARDPERVTALALLCAALPGHEPGPALRDFDSREDELIEADDLLGAVELNVTTWLGPEATEAVRERVRAMQRHAFEVQLAADEAADEAAGESAQEAADEAAGLEAPGSEEPSVDPAAITAPTLVVSGAHDMADFRAMSTRLARLIPDARHIELPWAGHLPSLERPAEATALLTAFLREHTPVERAA</sequence>
<protein>
    <submittedName>
        <fullName evidence="1">Alpha/beta hydrolase</fullName>
    </submittedName>
</protein>
<accession>A0ACC6QLI9</accession>
<keyword evidence="2" id="KW-1185">Reference proteome</keyword>